<dbReference type="CDD" id="cd03253">
    <property type="entry name" value="ABCC_ATM1_transporter"/>
    <property type="match status" value="1"/>
</dbReference>
<evidence type="ECO:0000256" key="2">
    <source>
        <dbReference type="ARBA" id="ARBA00004333"/>
    </source>
</evidence>
<comment type="catalytic activity">
    <reaction evidence="35">
        <text>uroporphyrin I(in) + ATP + H2O = uroporphyrin I(out) + ADP + phosphate + H(+)</text>
        <dbReference type="Rhea" id="RHEA:66772"/>
        <dbReference type="ChEBI" id="CHEBI:15377"/>
        <dbReference type="ChEBI" id="CHEBI:15378"/>
        <dbReference type="ChEBI" id="CHEBI:30616"/>
        <dbReference type="ChEBI" id="CHEBI:43474"/>
        <dbReference type="ChEBI" id="CHEBI:167480"/>
        <dbReference type="ChEBI" id="CHEBI:456216"/>
    </reaction>
    <physiologicalReaction direction="left-to-right" evidence="35">
        <dbReference type="Rhea" id="RHEA:66773"/>
    </physiologicalReaction>
</comment>
<comment type="catalytic activity">
    <reaction evidence="36">
        <text>protoporphyrin IX(in) + ATP + H2O = protoporphyrin IX(out) + ADP + phosphate + H(+)</text>
        <dbReference type="Rhea" id="RHEA:61336"/>
        <dbReference type="ChEBI" id="CHEBI:15377"/>
        <dbReference type="ChEBI" id="CHEBI:15378"/>
        <dbReference type="ChEBI" id="CHEBI:30616"/>
        <dbReference type="ChEBI" id="CHEBI:43474"/>
        <dbReference type="ChEBI" id="CHEBI:57306"/>
        <dbReference type="ChEBI" id="CHEBI:456216"/>
    </reaction>
    <physiologicalReaction direction="left-to-right" evidence="36">
        <dbReference type="Rhea" id="RHEA:61337"/>
    </physiologicalReaction>
</comment>
<dbReference type="GO" id="GO:0005576">
    <property type="term" value="C:extracellular region"/>
    <property type="evidence" value="ECO:0007669"/>
    <property type="project" value="UniProtKB-SubCell"/>
</dbReference>
<keyword evidence="24" id="KW-0496">Mitochondrion</keyword>
<keyword evidence="18" id="KW-1000">Mitochondrion outer membrane</keyword>
<dbReference type="GO" id="GO:0005789">
    <property type="term" value="C:endoplasmic reticulum membrane"/>
    <property type="evidence" value="ECO:0007669"/>
    <property type="project" value="UniProtKB-SubCell"/>
</dbReference>
<feature type="transmembrane region" description="Helical" evidence="42">
    <location>
        <begin position="139"/>
        <end position="162"/>
    </location>
</feature>
<evidence type="ECO:0000256" key="30">
    <source>
        <dbReference type="ARBA" id="ARBA00024385"/>
    </source>
</evidence>
<evidence type="ECO:0000256" key="34">
    <source>
        <dbReference type="ARBA" id="ARBA00047753"/>
    </source>
</evidence>
<comment type="subcellular location">
    <subcellularLocation>
        <location evidence="8">Cell membrane</location>
        <topology evidence="8">Multi-pass membrane protein</topology>
    </subcellularLocation>
    <subcellularLocation>
        <location evidence="1">Early endosome membrane</location>
    </subcellularLocation>
    <subcellularLocation>
        <location evidence="6">Endoplasmic reticulum membrane</location>
        <topology evidence="6">Multi-pass membrane protein</topology>
    </subcellularLocation>
    <subcellularLocation>
        <location evidence="3">Endosome membrane</location>
        <topology evidence="3">Multi-pass membrane protein</topology>
    </subcellularLocation>
    <subcellularLocation>
        <location evidence="2">Endosome</location>
        <location evidence="2">Multivesicular body membrane</location>
    </subcellularLocation>
    <subcellularLocation>
        <location evidence="9">Golgi apparatus membrane</location>
        <topology evidence="9">Multi-pass membrane protein</topology>
    </subcellularLocation>
    <subcellularLocation>
        <location evidence="5">Late endosome membrane</location>
    </subcellularLocation>
    <subcellularLocation>
        <location evidence="10">Lysosome membrane</location>
    </subcellularLocation>
    <subcellularLocation>
        <location evidence="28">Melanosome membrane</location>
    </subcellularLocation>
    <subcellularLocation>
        <location evidence="4">Mitochondrion outer membrane</location>
        <topology evidence="4">Multi-pass membrane protein</topology>
    </subcellularLocation>
    <subcellularLocation>
        <location evidence="7">Secreted</location>
        <location evidence="7">Extracellular exosome</location>
    </subcellularLocation>
</comment>
<evidence type="ECO:0000256" key="29">
    <source>
        <dbReference type="ARBA" id="ARBA00024363"/>
    </source>
</evidence>
<comment type="catalytic activity">
    <reaction evidence="38">
        <text>uroporphyrin III(in) + ATP + H2O = uroporphyrin III(out) + ADP + phosphate + H(+)</text>
        <dbReference type="Rhea" id="RHEA:66776"/>
        <dbReference type="ChEBI" id="CHEBI:15377"/>
        <dbReference type="ChEBI" id="CHEBI:15378"/>
        <dbReference type="ChEBI" id="CHEBI:30616"/>
        <dbReference type="ChEBI" id="CHEBI:43474"/>
        <dbReference type="ChEBI" id="CHEBI:167479"/>
        <dbReference type="ChEBI" id="CHEBI:456216"/>
    </reaction>
    <physiologicalReaction direction="left-to-right" evidence="38">
        <dbReference type="Rhea" id="RHEA:66777"/>
    </physiologicalReaction>
</comment>
<evidence type="ECO:0000256" key="21">
    <source>
        <dbReference type="ARBA" id="ARBA00022967"/>
    </source>
</evidence>
<keyword evidence="16" id="KW-0547">Nucleotide-binding</keyword>
<evidence type="ECO:0000256" key="7">
    <source>
        <dbReference type="ARBA" id="ARBA00004550"/>
    </source>
</evidence>
<evidence type="ECO:0000256" key="18">
    <source>
        <dbReference type="ARBA" id="ARBA00022787"/>
    </source>
</evidence>
<evidence type="ECO:0000256" key="37">
    <source>
        <dbReference type="ARBA" id="ARBA00048455"/>
    </source>
</evidence>
<evidence type="ECO:0000256" key="33">
    <source>
        <dbReference type="ARBA" id="ARBA00047649"/>
    </source>
</evidence>
<keyword evidence="19" id="KW-0256">Endoplasmic reticulum</keyword>
<feature type="domain" description="ABC transmembrane type-1" evidence="44">
    <location>
        <begin position="269"/>
        <end position="576"/>
    </location>
</feature>
<evidence type="ECO:0000256" key="13">
    <source>
        <dbReference type="ARBA" id="ARBA00022475"/>
    </source>
</evidence>
<comment type="catalytic activity">
    <reaction evidence="34">
        <text>coproporphyrinogen III(in) + ATP + H2O = coproporphyrinogen III(out) + ADP + phosphate + H(+)</text>
        <dbReference type="Rhea" id="RHEA:66680"/>
        <dbReference type="ChEBI" id="CHEBI:15377"/>
        <dbReference type="ChEBI" id="CHEBI:15378"/>
        <dbReference type="ChEBI" id="CHEBI:30616"/>
        <dbReference type="ChEBI" id="CHEBI:43474"/>
        <dbReference type="ChEBI" id="CHEBI:57309"/>
        <dbReference type="ChEBI" id="CHEBI:456216"/>
    </reaction>
    <physiologicalReaction direction="left-to-right" evidence="34">
        <dbReference type="Rhea" id="RHEA:66681"/>
    </physiologicalReaction>
</comment>
<dbReference type="EMBL" id="JAODUP010000153">
    <property type="protein sequence ID" value="KAK2159437.1"/>
    <property type="molecule type" value="Genomic_DNA"/>
</dbReference>
<organism evidence="45 46">
    <name type="scientific">Paralvinella palmiformis</name>
    <dbReference type="NCBI Taxonomy" id="53620"/>
    <lineage>
        <taxon>Eukaryota</taxon>
        <taxon>Metazoa</taxon>
        <taxon>Spiralia</taxon>
        <taxon>Lophotrochozoa</taxon>
        <taxon>Annelida</taxon>
        <taxon>Polychaeta</taxon>
        <taxon>Sedentaria</taxon>
        <taxon>Canalipalpata</taxon>
        <taxon>Terebellida</taxon>
        <taxon>Terebelliformia</taxon>
        <taxon>Alvinellidae</taxon>
        <taxon>Paralvinella</taxon>
    </lineage>
</organism>
<evidence type="ECO:0000256" key="4">
    <source>
        <dbReference type="ARBA" id="ARBA00004374"/>
    </source>
</evidence>
<evidence type="ECO:0000256" key="27">
    <source>
        <dbReference type="ARBA" id="ARBA00023228"/>
    </source>
</evidence>
<dbReference type="PROSITE" id="PS00211">
    <property type="entry name" value="ABC_TRANSPORTER_1"/>
    <property type="match status" value="1"/>
</dbReference>
<comment type="subunit">
    <text evidence="11">Homodimer.</text>
</comment>
<dbReference type="InterPro" id="IPR003439">
    <property type="entry name" value="ABC_transporter-like_ATP-bd"/>
</dbReference>
<feature type="transmembrane region" description="Helical" evidence="42">
    <location>
        <begin position="431"/>
        <end position="453"/>
    </location>
</feature>
<evidence type="ECO:0000256" key="3">
    <source>
        <dbReference type="ARBA" id="ARBA00004337"/>
    </source>
</evidence>
<dbReference type="Pfam" id="PF00005">
    <property type="entry name" value="ABC_tran"/>
    <property type="match status" value="1"/>
</dbReference>
<feature type="domain" description="ABC transporter" evidence="43">
    <location>
        <begin position="610"/>
        <end position="844"/>
    </location>
</feature>
<dbReference type="InterPro" id="IPR036640">
    <property type="entry name" value="ABC1_TM_sf"/>
</dbReference>
<keyword evidence="27" id="KW-0458">Lysosome</keyword>
<evidence type="ECO:0000313" key="45">
    <source>
        <dbReference type="EMBL" id="KAK2159437.1"/>
    </source>
</evidence>
<evidence type="ECO:0000256" key="16">
    <source>
        <dbReference type="ARBA" id="ARBA00022741"/>
    </source>
</evidence>
<keyword evidence="23" id="KW-0333">Golgi apparatus</keyword>
<evidence type="ECO:0000256" key="32">
    <source>
        <dbReference type="ARBA" id="ARBA00031413"/>
    </source>
</evidence>
<evidence type="ECO:0000256" key="39">
    <source>
        <dbReference type="ARBA" id="ARBA00048636"/>
    </source>
</evidence>
<comment type="catalytic activity">
    <reaction evidence="39">
        <text>coproporphyrin III(in) + ATP + H2O = coproporphyrin III(out) + ADP + phosphate + H(+)</text>
        <dbReference type="Rhea" id="RHEA:66664"/>
        <dbReference type="ChEBI" id="CHEBI:15377"/>
        <dbReference type="ChEBI" id="CHEBI:15378"/>
        <dbReference type="ChEBI" id="CHEBI:30616"/>
        <dbReference type="ChEBI" id="CHEBI:43474"/>
        <dbReference type="ChEBI" id="CHEBI:131725"/>
        <dbReference type="ChEBI" id="CHEBI:456216"/>
    </reaction>
    <physiologicalReaction direction="left-to-right" evidence="39">
        <dbReference type="Rhea" id="RHEA:66665"/>
    </physiologicalReaction>
</comment>
<dbReference type="GO" id="GO:0005886">
    <property type="term" value="C:plasma membrane"/>
    <property type="evidence" value="ECO:0007669"/>
    <property type="project" value="UniProtKB-SubCell"/>
</dbReference>
<keyword evidence="13" id="KW-1003">Cell membrane</keyword>
<evidence type="ECO:0000256" key="9">
    <source>
        <dbReference type="ARBA" id="ARBA00004653"/>
    </source>
</evidence>
<evidence type="ECO:0000256" key="23">
    <source>
        <dbReference type="ARBA" id="ARBA00023034"/>
    </source>
</evidence>
<evidence type="ECO:0000256" key="36">
    <source>
        <dbReference type="ARBA" id="ARBA00048309"/>
    </source>
</evidence>
<evidence type="ECO:0000256" key="15">
    <source>
        <dbReference type="ARBA" id="ARBA00022692"/>
    </source>
</evidence>
<evidence type="ECO:0000256" key="11">
    <source>
        <dbReference type="ARBA" id="ARBA00011738"/>
    </source>
</evidence>
<dbReference type="InterPro" id="IPR003593">
    <property type="entry name" value="AAA+_ATPase"/>
</dbReference>
<dbReference type="InterPro" id="IPR039421">
    <property type="entry name" value="Type_1_exporter"/>
</dbReference>
<comment type="catalytic activity">
    <reaction evidence="40">
        <text>coproporphyrin I(in) + ATP + H2O = coproporphyrin I(out) + ADP + phosphate + H(+)</text>
        <dbReference type="Rhea" id="RHEA:66768"/>
        <dbReference type="ChEBI" id="CHEBI:15377"/>
        <dbReference type="ChEBI" id="CHEBI:15378"/>
        <dbReference type="ChEBI" id="CHEBI:30616"/>
        <dbReference type="ChEBI" id="CHEBI:43474"/>
        <dbReference type="ChEBI" id="CHEBI:167478"/>
        <dbReference type="ChEBI" id="CHEBI:456216"/>
    </reaction>
    <physiologicalReaction direction="left-to-right" evidence="40">
        <dbReference type="Rhea" id="RHEA:66769"/>
    </physiologicalReaction>
</comment>
<dbReference type="InterPro" id="IPR017871">
    <property type="entry name" value="ABC_transporter-like_CS"/>
</dbReference>
<comment type="catalytic activity">
    <reaction evidence="33">
        <text>heme b(in) + ATP + H2O = heme b(out) + ADP + phosphate + H(+)</text>
        <dbReference type="Rhea" id="RHEA:19261"/>
        <dbReference type="ChEBI" id="CHEBI:15377"/>
        <dbReference type="ChEBI" id="CHEBI:15378"/>
        <dbReference type="ChEBI" id="CHEBI:30616"/>
        <dbReference type="ChEBI" id="CHEBI:43474"/>
        <dbReference type="ChEBI" id="CHEBI:60344"/>
        <dbReference type="ChEBI" id="CHEBI:456216"/>
        <dbReference type="EC" id="7.6.2.5"/>
    </reaction>
    <physiologicalReaction direction="left-to-right" evidence="33">
        <dbReference type="Rhea" id="RHEA:19262"/>
    </physiologicalReaction>
</comment>
<dbReference type="InterPro" id="IPR032410">
    <property type="entry name" value="ABCB6_N"/>
</dbReference>
<accession>A0AAD9JUN2</accession>
<feature type="transmembrane region" description="Helical" evidence="42">
    <location>
        <begin position="402"/>
        <end position="425"/>
    </location>
</feature>
<evidence type="ECO:0000256" key="41">
    <source>
        <dbReference type="SAM" id="MobiDB-lite"/>
    </source>
</evidence>
<evidence type="ECO:0000256" key="38">
    <source>
        <dbReference type="ARBA" id="ARBA00048510"/>
    </source>
</evidence>
<dbReference type="CDD" id="cd18581">
    <property type="entry name" value="ABC_6TM_ABCB6"/>
    <property type="match status" value="1"/>
</dbReference>
<evidence type="ECO:0000256" key="19">
    <source>
        <dbReference type="ARBA" id="ARBA00022824"/>
    </source>
</evidence>
<dbReference type="SUPFAM" id="SSF52540">
    <property type="entry name" value="P-loop containing nucleoside triphosphate hydrolases"/>
    <property type="match status" value="1"/>
</dbReference>
<evidence type="ECO:0000313" key="46">
    <source>
        <dbReference type="Proteomes" id="UP001208570"/>
    </source>
</evidence>
<keyword evidence="20" id="KW-0067">ATP-binding</keyword>
<evidence type="ECO:0000256" key="1">
    <source>
        <dbReference type="ARBA" id="ARBA00004146"/>
    </source>
</evidence>
<dbReference type="InterPro" id="IPR011527">
    <property type="entry name" value="ABC1_TM_dom"/>
</dbReference>
<dbReference type="GO" id="GO:0005741">
    <property type="term" value="C:mitochondrial outer membrane"/>
    <property type="evidence" value="ECO:0007669"/>
    <property type="project" value="UniProtKB-SubCell"/>
</dbReference>
<dbReference type="FunFam" id="3.40.50.300:FF:000186">
    <property type="entry name" value="ATP-binding cassette sub-family B member 7, mitochondrial"/>
    <property type="match status" value="1"/>
</dbReference>
<dbReference type="Pfam" id="PF16185">
    <property type="entry name" value="MTABC_N"/>
    <property type="match status" value="1"/>
</dbReference>
<reference evidence="45" key="1">
    <citation type="journal article" date="2023" name="Mol. Biol. Evol.">
        <title>Third-Generation Sequencing Reveals the Adaptive Role of the Epigenome in Three Deep-Sea Polychaetes.</title>
        <authorList>
            <person name="Perez M."/>
            <person name="Aroh O."/>
            <person name="Sun Y."/>
            <person name="Lan Y."/>
            <person name="Juniper S.K."/>
            <person name="Young C.R."/>
            <person name="Angers B."/>
            <person name="Qian P.Y."/>
        </authorList>
    </citation>
    <scope>NUCLEOTIDE SEQUENCE</scope>
    <source>
        <strain evidence="45">P08H-3</strain>
    </source>
</reference>
<feature type="transmembrane region" description="Helical" evidence="42">
    <location>
        <begin position="97"/>
        <end position="118"/>
    </location>
</feature>
<feature type="transmembrane region" description="Helical" evidence="42">
    <location>
        <begin position="552"/>
        <end position="571"/>
    </location>
</feature>
<evidence type="ECO:0000256" key="31">
    <source>
        <dbReference type="ARBA" id="ARBA00024439"/>
    </source>
</evidence>
<evidence type="ECO:0000256" key="40">
    <source>
        <dbReference type="ARBA" id="ARBA00049398"/>
    </source>
</evidence>
<proteinExistence type="inferred from homology"/>
<evidence type="ECO:0000256" key="22">
    <source>
        <dbReference type="ARBA" id="ARBA00022989"/>
    </source>
</evidence>
<comment type="caution">
    <text evidence="45">The sequence shown here is derived from an EMBL/GenBank/DDBJ whole genome shotgun (WGS) entry which is preliminary data.</text>
</comment>
<keyword evidence="25 42" id="KW-0472">Membrane</keyword>
<dbReference type="PANTHER" id="PTHR24221">
    <property type="entry name" value="ATP-BINDING CASSETTE SUB-FAMILY B"/>
    <property type="match status" value="1"/>
</dbReference>
<feature type="transmembrane region" description="Helical" evidence="42">
    <location>
        <begin position="522"/>
        <end position="540"/>
    </location>
</feature>
<dbReference type="GO" id="GO:0020037">
    <property type="term" value="F:heme binding"/>
    <property type="evidence" value="ECO:0007669"/>
    <property type="project" value="TreeGrafter"/>
</dbReference>
<evidence type="ECO:0000259" key="43">
    <source>
        <dbReference type="PROSITE" id="PS50893"/>
    </source>
</evidence>
<comment type="catalytic activity">
    <reaction evidence="37">
        <text>pheophorbide a(in) + ATP + H2O = pheophorbide a(out) + ADP + phosphate + H(+)</text>
        <dbReference type="Rhea" id="RHEA:61360"/>
        <dbReference type="ChEBI" id="CHEBI:15377"/>
        <dbReference type="ChEBI" id="CHEBI:15378"/>
        <dbReference type="ChEBI" id="CHEBI:30616"/>
        <dbReference type="ChEBI" id="CHEBI:43474"/>
        <dbReference type="ChEBI" id="CHEBI:58687"/>
        <dbReference type="ChEBI" id="CHEBI:456216"/>
    </reaction>
    <physiologicalReaction direction="left-to-right" evidence="37">
        <dbReference type="Rhea" id="RHEA:61361"/>
    </physiologicalReaction>
</comment>
<dbReference type="GO" id="GO:0005524">
    <property type="term" value="F:ATP binding"/>
    <property type="evidence" value="ECO:0007669"/>
    <property type="project" value="UniProtKB-KW"/>
</dbReference>
<evidence type="ECO:0000256" key="12">
    <source>
        <dbReference type="ARBA" id="ARBA00022448"/>
    </source>
</evidence>
<keyword evidence="22 42" id="KW-1133">Transmembrane helix</keyword>
<keyword evidence="21" id="KW-1278">Translocase</keyword>
<evidence type="ECO:0000259" key="44">
    <source>
        <dbReference type="PROSITE" id="PS50929"/>
    </source>
</evidence>
<dbReference type="GO" id="GO:0016887">
    <property type="term" value="F:ATP hydrolysis activity"/>
    <property type="evidence" value="ECO:0007669"/>
    <property type="project" value="InterPro"/>
</dbReference>
<dbReference type="GO" id="GO:0031901">
    <property type="term" value="C:early endosome membrane"/>
    <property type="evidence" value="ECO:0007669"/>
    <property type="project" value="UniProtKB-SubCell"/>
</dbReference>
<dbReference type="PROSITE" id="PS50893">
    <property type="entry name" value="ABC_TRANSPORTER_2"/>
    <property type="match status" value="1"/>
</dbReference>
<dbReference type="GO" id="GO:0015439">
    <property type="term" value="F:ABC-type heme transporter activity"/>
    <property type="evidence" value="ECO:0007669"/>
    <property type="project" value="UniProtKB-EC"/>
</dbReference>
<dbReference type="Pfam" id="PF00664">
    <property type="entry name" value="ABC_membrane"/>
    <property type="match status" value="1"/>
</dbReference>
<evidence type="ECO:0000256" key="14">
    <source>
        <dbReference type="ARBA" id="ARBA00022525"/>
    </source>
</evidence>
<dbReference type="InterPro" id="IPR027417">
    <property type="entry name" value="P-loop_NTPase"/>
</dbReference>
<dbReference type="PANTHER" id="PTHR24221:SF654">
    <property type="entry name" value="ATP-BINDING CASSETTE SUB-FAMILY B MEMBER 6"/>
    <property type="match status" value="1"/>
</dbReference>
<evidence type="ECO:0000256" key="26">
    <source>
        <dbReference type="ARBA" id="ARBA00023157"/>
    </source>
</evidence>
<dbReference type="GO" id="GO:0000139">
    <property type="term" value="C:Golgi membrane"/>
    <property type="evidence" value="ECO:0007669"/>
    <property type="project" value="UniProtKB-SubCell"/>
</dbReference>
<feature type="transmembrane region" description="Helical" evidence="42">
    <location>
        <begin position="31"/>
        <end position="51"/>
    </location>
</feature>
<dbReference type="SMART" id="SM00382">
    <property type="entry name" value="AAA"/>
    <property type="match status" value="1"/>
</dbReference>
<protein>
    <recommendedName>
        <fullName evidence="31">ATP-binding cassette sub-family B member 6</fullName>
        <ecNumber evidence="30">7.6.2.5</ecNumber>
    </recommendedName>
    <alternativeName>
        <fullName evidence="32">ABC-type heme transporter ABCB6</fullName>
    </alternativeName>
</protein>
<evidence type="ECO:0000256" key="28">
    <source>
        <dbReference type="ARBA" id="ARBA00024320"/>
    </source>
</evidence>
<keyword evidence="26" id="KW-1015">Disulfide bond</keyword>
<dbReference type="AlphaFoldDB" id="A0AAD9JUN2"/>
<keyword evidence="15 42" id="KW-0812">Transmembrane</keyword>
<dbReference type="Proteomes" id="UP001208570">
    <property type="component" value="Unassembled WGS sequence"/>
</dbReference>
<dbReference type="GO" id="GO:0005765">
    <property type="term" value="C:lysosomal membrane"/>
    <property type="evidence" value="ECO:0007669"/>
    <property type="project" value="UniProtKB-SubCell"/>
</dbReference>
<evidence type="ECO:0000256" key="17">
    <source>
        <dbReference type="ARBA" id="ARBA00022753"/>
    </source>
</evidence>
<dbReference type="GO" id="GO:0032585">
    <property type="term" value="C:multivesicular body membrane"/>
    <property type="evidence" value="ECO:0007669"/>
    <property type="project" value="UniProtKB-SubCell"/>
</dbReference>
<keyword evidence="17" id="KW-0967">Endosome</keyword>
<dbReference type="PROSITE" id="PS50929">
    <property type="entry name" value="ABC_TM1F"/>
    <property type="match status" value="1"/>
</dbReference>
<keyword evidence="12" id="KW-0813">Transport</keyword>
<evidence type="ECO:0000256" key="10">
    <source>
        <dbReference type="ARBA" id="ARBA00004656"/>
    </source>
</evidence>
<dbReference type="Gene3D" id="3.40.50.300">
    <property type="entry name" value="P-loop containing nucleotide triphosphate hydrolases"/>
    <property type="match status" value="1"/>
</dbReference>
<sequence>MLQYCDNRSSLTEPWISDGLSPCFLETVDSAVLFFIIAVFGGIEICLYSRHSTSIDRHLQPKSFLYGLQIFLTLSLSAEAVVRLALQATTIGYKTLFGYNVAYAVCTFLSWLVTIVIVRLERRRMLPSIPTRGHGLVLLLFWTMAFAIENISFISWFSPIWWWQNRDYTKQVELGLWCWRYCATGIVFILGFVAPGLPKSHLGSGLSVQSDAEQALLPDGSAASGEHAANTDSSTGSTWRGLWDKSKMLFPYLWPKKSFLLQCCVISCIMLLIFGRVVNLYNPIMYKLIVDSLTPKTTNTSLTKDVDSHNYVITAGGLQFRWDYILIYVMLRFLQGGGFGSMGILNNLRSFLWIWVQQYTTREIEVTLFQHLHRLSLRWHLGRKTGEVLRVMDRGTNSINNLLNYIIFNIIPTLADIVIAIVYFLTAFNAWFALIIFITMALYLTCTIGITEWRTKFRREMNKLDNDRNAKGVDSLLNFETVKYYGAESFEVERYRDAILKYQKAEWISSASLNLLNSMQNVVISAGLLGGSLLCAYYVYDHHGLTVGDYVLFATYIVQLYAPLNWFGTYYRMIQQSFIDMENMFDLLKENQEVKDDPNATEMFITKGMVEFNNVSFYYDPSKPILQNITFVVPPGQTYALVGPSGAGKSTIIRLLFRFYDIQEGVIRMDGQDIAMVTQSSLRQQIGVVPQDTVLFNNDIRYNIRYGRVSAEDEDVENAARAADIHERILSFPEGYKTMVGERGLKLSGGEKQRVAIARTILKAPNFILLDEATSALDTQTERNIQSSLGKICENRTTIIVAHRLSTIIHADQILVLKDGQIVERGTHEELLEKEEMYANMWNQQLTRAEENKEDEDETTEKKDEAAKTSTAMPPHHHHH</sequence>
<keyword evidence="14" id="KW-0964">Secreted</keyword>
<evidence type="ECO:0000256" key="25">
    <source>
        <dbReference type="ARBA" id="ARBA00023136"/>
    </source>
</evidence>
<evidence type="ECO:0000256" key="24">
    <source>
        <dbReference type="ARBA" id="ARBA00023128"/>
    </source>
</evidence>
<dbReference type="EC" id="7.6.2.5" evidence="30"/>
<evidence type="ECO:0000256" key="5">
    <source>
        <dbReference type="ARBA" id="ARBA00004414"/>
    </source>
</evidence>
<evidence type="ECO:0000256" key="35">
    <source>
        <dbReference type="ARBA" id="ARBA00047789"/>
    </source>
</evidence>
<feature type="transmembrane region" description="Helical" evidence="42">
    <location>
        <begin position="259"/>
        <end position="278"/>
    </location>
</feature>
<keyword evidence="46" id="KW-1185">Reference proteome</keyword>
<name>A0AAD9JUN2_9ANNE</name>
<gene>
    <name evidence="45" type="ORF">LSH36_153g02005</name>
</gene>
<evidence type="ECO:0000256" key="8">
    <source>
        <dbReference type="ARBA" id="ARBA00004651"/>
    </source>
</evidence>
<dbReference type="FunFam" id="1.20.1560.10:FF:000022">
    <property type="entry name" value="ATP-binding cassette sub-family B member 6, mitochondrial"/>
    <property type="match status" value="1"/>
</dbReference>
<feature type="transmembrane region" description="Helical" evidence="42">
    <location>
        <begin position="174"/>
        <end position="194"/>
    </location>
</feature>
<evidence type="ECO:0000256" key="42">
    <source>
        <dbReference type="SAM" id="Phobius"/>
    </source>
</evidence>
<comment type="similarity">
    <text evidence="29">Belongs to the ABC transporter superfamily. ABCB family. Heavy Metal importer (TC 3.A.1.210) subfamily.</text>
</comment>
<evidence type="ECO:0000256" key="6">
    <source>
        <dbReference type="ARBA" id="ARBA00004477"/>
    </source>
</evidence>
<feature type="region of interest" description="Disordered" evidence="41">
    <location>
        <begin position="848"/>
        <end position="880"/>
    </location>
</feature>
<evidence type="ECO:0000256" key="20">
    <source>
        <dbReference type="ARBA" id="ARBA00022840"/>
    </source>
</evidence>
<dbReference type="Gene3D" id="1.20.1560.10">
    <property type="entry name" value="ABC transporter type 1, transmembrane domain"/>
    <property type="match status" value="1"/>
</dbReference>
<dbReference type="SUPFAM" id="SSF90123">
    <property type="entry name" value="ABC transporter transmembrane region"/>
    <property type="match status" value="1"/>
</dbReference>